<dbReference type="SUPFAM" id="SSF53822">
    <property type="entry name" value="Periplasmic binding protein-like I"/>
    <property type="match status" value="1"/>
</dbReference>
<comment type="caution">
    <text evidence="1">The sequence shown here is derived from an EMBL/GenBank/DDBJ whole genome shotgun (WGS) entry which is preliminary data.</text>
</comment>
<proteinExistence type="predicted"/>
<dbReference type="Proteomes" id="UP000621266">
    <property type="component" value="Unassembled WGS sequence"/>
</dbReference>
<evidence type="ECO:0000313" key="2">
    <source>
        <dbReference type="Proteomes" id="UP000621266"/>
    </source>
</evidence>
<dbReference type="InterPro" id="IPR028082">
    <property type="entry name" value="Peripla_BP_I"/>
</dbReference>
<sequence>MSSWRPTRPMVRRTVLGLVLLLVLGLGGPLSWGWYQERQDREREQRARCADGVVRRGPLAECVGVSAQDFAFTPELADVQRLISDENKRVVREEDDYVTIAYMTSLTLEEDDSNSHESVRRQLQGAYLAQYRANHGDLTGRPAIRLLVANTGSNSGQWKFTVDRLVELSRSEDRKKRLLAVAGLGPSTQRNKQALERLSRHGIAMVGSNMTDTGFAGIPGLVRVAPTNEREAEAAAEYLKDRGFETSVIVRDEAEENLYAASLAKEFRSAFPDDEHSIVAEASGYDASRPDWETDLYWISRTLCDQAPDVVYFAGRGKHLKAFLNSLANRTCQNRDFTVMGGDDVTNLTNEDLVEAAEKGVEVLYTGLAHPGMWEKDKAAVSKPSADFFRDGGWMSETFPNDPRTDGQAIVSHDATLTAVQGVRMAAHGGSDMTGESVGRMFQLMRGEQQRVPGAGGFLSFHRNGDPVDKAVPVLKLHPDGHFQLDDVVHADSG</sequence>
<dbReference type="RefSeq" id="WP_098754568.1">
    <property type="nucleotide sequence ID" value="NZ_WHPN01000373.1"/>
</dbReference>
<protein>
    <submittedName>
        <fullName evidence="1">ABC transporter substrate-binding protein</fullName>
    </submittedName>
</protein>
<keyword evidence="2" id="KW-1185">Reference proteome</keyword>
<name>A0ABQ7FBI3_9ACTN</name>
<gene>
    <name evidence="1" type="ORF">GCU69_25460</name>
</gene>
<dbReference type="CDD" id="cd06268">
    <property type="entry name" value="PBP1_ABC_transporter_LIVBP-like"/>
    <property type="match status" value="1"/>
</dbReference>
<dbReference type="Gene3D" id="3.40.50.2300">
    <property type="match status" value="2"/>
</dbReference>
<evidence type="ECO:0000313" key="1">
    <source>
        <dbReference type="EMBL" id="KAF4406331.1"/>
    </source>
</evidence>
<accession>A0ABQ7FBI3</accession>
<organism evidence="1 2">
    <name type="scientific">Streptomyces lycii</name>
    <dbReference type="NCBI Taxonomy" id="2654337"/>
    <lineage>
        <taxon>Bacteria</taxon>
        <taxon>Bacillati</taxon>
        <taxon>Actinomycetota</taxon>
        <taxon>Actinomycetes</taxon>
        <taxon>Kitasatosporales</taxon>
        <taxon>Streptomycetaceae</taxon>
        <taxon>Streptomyces</taxon>
    </lineage>
</organism>
<dbReference type="EMBL" id="WHPN01000373">
    <property type="protein sequence ID" value="KAF4406331.1"/>
    <property type="molecule type" value="Genomic_DNA"/>
</dbReference>
<reference evidence="1 2" key="1">
    <citation type="submission" date="2019-10" db="EMBL/GenBank/DDBJ databases">
        <title>Streptomyces tenebrisbrunneis sp.nov., an endogenous actinomycete isolated from of Lycium ruthenicum.</title>
        <authorList>
            <person name="Ma L."/>
        </authorList>
    </citation>
    <scope>NUCLEOTIDE SEQUENCE [LARGE SCALE GENOMIC DNA]</scope>
    <source>
        <strain evidence="1 2">TRM 66187</strain>
    </source>
</reference>